<proteinExistence type="predicted"/>
<evidence type="ECO:0000313" key="1">
    <source>
        <dbReference type="EMBL" id="MBV6341058.1"/>
    </source>
</evidence>
<gene>
    <name evidence="1" type="ORF">HWQ67_05625</name>
</gene>
<dbReference type="RefSeq" id="WP_218251670.1">
    <property type="nucleotide sequence ID" value="NZ_JABXWD010000069.1"/>
</dbReference>
<evidence type="ECO:0000313" key="2">
    <source>
        <dbReference type="Proteomes" id="UP001196980"/>
    </source>
</evidence>
<keyword evidence="2" id="KW-1185">Reference proteome</keyword>
<dbReference type="EMBL" id="JABXWD010000069">
    <property type="protein sequence ID" value="MBV6341058.1"/>
    <property type="molecule type" value="Genomic_DNA"/>
</dbReference>
<comment type="caution">
    <text evidence="1">The sequence shown here is derived from an EMBL/GenBank/DDBJ whole genome shotgun (WGS) entry which is preliminary data.</text>
</comment>
<protein>
    <submittedName>
        <fullName evidence="1">Uncharacterized protein</fullName>
    </submittedName>
</protein>
<dbReference type="Proteomes" id="UP001196980">
    <property type="component" value="Unassembled WGS sequence"/>
</dbReference>
<reference evidence="1 2" key="1">
    <citation type="journal article" date="2020" name="J Geophys Res Biogeosci">
        <title>Magnetotaxis as an Adaptation to Enable Bacterial Shuttling of Microbial Sulfur and Sulfur Cycling Across Aquatic Oxic#Anoxic Interfaces.</title>
        <authorList>
            <person name="Li J."/>
            <person name="Liu P."/>
            <person name="Wang J."/>
            <person name="Roberts A.P."/>
            <person name="Pan Y."/>
        </authorList>
    </citation>
    <scope>NUCLEOTIDE SEQUENCE [LARGE SCALE GENOMIC DNA]</scope>
    <source>
        <strain evidence="1 2">MYR-1_YQ</strain>
    </source>
</reference>
<accession>A0ABS6RZ53</accession>
<organism evidence="1 2">
    <name type="scientific">Candidatus Magnetobacterium casense</name>
    <dbReference type="NCBI Taxonomy" id="1455061"/>
    <lineage>
        <taxon>Bacteria</taxon>
        <taxon>Pseudomonadati</taxon>
        <taxon>Nitrospirota</taxon>
        <taxon>Thermodesulfovibrionia</taxon>
        <taxon>Thermodesulfovibrionales</taxon>
        <taxon>Candidatus Magnetobacteriaceae</taxon>
        <taxon>Candidatus Magnetobacterium</taxon>
    </lineage>
</organism>
<name>A0ABS6RZ53_9BACT</name>
<sequence length="109" mass="13272">MGNYKGYKLKNCKTCGKQFKGHGNKRYCGRPCTRKDFEEAENREKHDTYVQHKRSYNYSEEFLDRWERIFHPRMREDVYGEPEREERLPEMSEVQRVNARRLMHPEAPG</sequence>